<evidence type="ECO:0000313" key="4">
    <source>
        <dbReference type="Proteomes" id="UP001174909"/>
    </source>
</evidence>
<dbReference type="InterPro" id="IPR001506">
    <property type="entry name" value="Peptidase_M12A"/>
</dbReference>
<reference evidence="3" key="1">
    <citation type="submission" date="2023-03" db="EMBL/GenBank/DDBJ databases">
        <authorList>
            <person name="Steffen K."/>
            <person name="Cardenas P."/>
        </authorList>
    </citation>
    <scope>NUCLEOTIDE SEQUENCE</scope>
</reference>
<comment type="caution">
    <text evidence="3">The sequence shown here is derived from an EMBL/GenBank/DDBJ whole genome shotgun (WGS) entry which is preliminary data.</text>
</comment>
<feature type="compositionally biased region" description="Polar residues" evidence="1">
    <location>
        <begin position="323"/>
        <end position="332"/>
    </location>
</feature>
<accession>A0AA35R8L4</accession>
<proteinExistence type="predicted"/>
<name>A0AA35R8L4_GEOBA</name>
<dbReference type="SMART" id="SM00235">
    <property type="entry name" value="ZnMc"/>
    <property type="match status" value="1"/>
</dbReference>
<dbReference type="GO" id="GO:0006508">
    <property type="term" value="P:proteolysis"/>
    <property type="evidence" value="ECO:0007669"/>
    <property type="project" value="InterPro"/>
</dbReference>
<dbReference type="Pfam" id="PF01400">
    <property type="entry name" value="Astacin"/>
    <property type="match status" value="1"/>
</dbReference>
<dbReference type="Proteomes" id="UP001174909">
    <property type="component" value="Unassembled WGS sequence"/>
</dbReference>
<evidence type="ECO:0000256" key="1">
    <source>
        <dbReference type="SAM" id="MobiDB-lite"/>
    </source>
</evidence>
<keyword evidence="4" id="KW-1185">Reference proteome</keyword>
<dbReference type="GO" id="GO:0004222">
    <property type="term" value="F:metalloendopeptidase activity"/>
    <property type="evidence" value="ECO:0007669"/>
    <property type="project" value="InterPro"/>
</dbReference>
<evidence type="ECO:0000259" key="2">
    <source>
        <dbReference type="SMART" id="SM00235"/>
    </source>
</evidence>
<feature type="compositionally biased region" description="Basic and acidic residues" evidence="1">
    <location>
        <begin position="290"/>
        <end position="303"/>
    </location>
</feature>
<feature type="compositionally biased region" description="Basic and acidic residues" evidence="1">
    <location>
        <begin position="248"/>
        <end position="261"/>
    </location>
</feature>
<feature type="region of interest" description="Disordered" evidence="1">
    <location>
        <begin position="290"/>
        <end position="332"/>
    </location>
</feature>
<gene>
    <name evidence="3" type="ORF">GBAR_LOCUS4921</name>
</gene>
<organism evidence="3 4">
    <name type="scientific">Geodia barretti</name>
    <name type="common">Barrett's horny sponge</name>
    <dbReference type="NCBI Taxonomy" id="519541"/>
    <lineage>
        <taxon>Eukaryota</taxon>
        <taxon>Metazoa</taxon>
        <taxon>Porifera</taxon>
        <taxon>Demospongiae</taxon>
        <taxon>Heteroscleromorpha</taxon>
        <taxon>Tetractinellida</taxon>
        <taxon>Astrophorina</taxon>
        <taxon>Geodiidae</taxon>
        <taxon>Geodia</taxon>
    </lineage>
</organism>
<dbReference type="EMBL" id="CASHTH010000726">
    <property type="protein sequence ID" value="CAI8006824.1"/>
    <property type="molecule type" value="Genomic_DNA"/>
</dbReference>
<evidence type="ECO:0000313" key="3">
    <source>
        <dbReference type="EMBL" id="CAI8006824.1"/>
    </source>
</evidence>
<dbReference type="InterPro" id="IPR024079">
    <property type="entry name" value="MetalloPept_cat_dom_sf"/>
</dbReference>
<protein>
    <recommendedName>
        <fullName evidence="2">Peptidase metallopeptidase domain-containing protein</fullName>
    </recommendedName>
</protein>
<sequence>MKCYSDWLKLKTTKDKQRKGGKLVAERKKQLWPSGSTMNVKFGHIKNWRDEDGEPITKDAILKIANKWHECNPQVVPKFIPCGPDNTDSDIRVEFVENGVSWSLVGAEAKDEDTNNPTMELDLGSHYRFTILHEFGHALGLQHEHQHPKAPKLYNEQMLNKFLKDNRGIKPEDVEQEKIDNWARLEEAELMGEYDEKSVMHYLIEMDVQDHSCTRGPTVTPTELSEGDKKYIVQFYSRGDGAAGYGRKKQEGHVADDNRKHGTIEAEGTAMDVDETQPTTAAASDVVLKTKEKQGRRQDPLSRRRERGFKTGLQVLRERGNDSSDQNLIVVG</sequence>
<dbReference type="GO" id="GO:0008270">
    <property type="term" value="F:zinc ion binding"/>
    <property type="evidence" value="ECO:0007669"/>
    <property type="project" value="InterPro"/>
</dbReference>
<dbReference type="InterPro" id="IPR006026">
    <property type="entry name" value="Peptidase_Metallo"/>
</dbReference>
<feature type="domain" description="Peptidase metallopeptidase" evidence="2">
    <location>
        <begin position="28"/>
        <end position="176"/>
    </location>
</feature>
<feature type="region of interest" description="Disordered" evidence="1">
    <location>
        <begin position="242"/>
        <end position="261"/>
    </location>
</feature>
<dbReference type="AlphaFoldDB" id="A0AA35R8L4"/>
<dbReference type="SUPFAM" id="SSF55486">
    <property type="entry name" value="Metalloproteases ('zincins'), catalytic domain"/>
    <property type="match status" value="1"/>
</dbReference>
<dbReference type="Gene3D" id="3.40.390.10">
    <property type="entry name" value="Collagenase (Catalytic Domain)"/>
    <property type="match status" value="1"/>
</dbReference>